<dbReference type="Proteomes" id="UP001217185">
    <property type="component" value="Chromosome"/>
</dbReference>
<dbReference type="EMBL" id="CP121756">
    <property type="protein sequence ID" value="WGE06626.1"/>
    <property type="molecule type" value="Genomic_DNA"/>
</dbReference>
<evidence type="ECO:0000313" key="1">
    <source>
        <dbReference type="EMBL" id="WGE06626.1"/>
    </source>
</evidence>
<name>A0AC61YUX2_BACIU</name>
<protein>
    <submittedName>
        <fullName evidence="1">Adenylate kinase</fullName>
    </submittedName>
</protein>
<organism evidence="1 2">
    <name type="scientific">Bacillus subtilis</name>
    <dbReference type="NCBI Taxonomy" id="1423"/>
    <lineage>
        <taxon>Bacteria</taxon>
        <taxon>Bacillati</taxon>
        <taxon>Bacillota</taxon>
        <taxon>Bacilli</taxon>
        <taxon>Bacillales</taxon>
        <taxon>Bacillaceae</taxon>
        <taxon>Bacillus</taxon>
    </lineage>
</organism>
<sequence>MLYIIGGASRSGKTTVAKRILEETKISYFSLDYLMMGIAEGAPELAVNPTEEDIKTAKRMWKIIDPLMRAMIENKIDYVIEGVQLVPSYLSKFEQDYLGKVKLCFIGKAEIDVQNSIDEIKFYSSKTENDRFEDFNHRETVSELIRIKTDSIRIREECEKYNLRYFDSSFSFNKIIDSILFYLKSY</sequence>
<evidence type="ECO:0000313" key="2">
    <source>
        <dbReference type="Proteomes" id="UP001217185"/>
    </source>
</evidence>
<accession>A0AC61YUX2</accession>
<proteinExistence type="predicted"/>
<reference evidence="1" key="1">
    <citation type="submission" date="2025-02" db="EMBL/GenBank/DDBJ databases">
        <title>Complete genome sequences of 52 Bacillus and Priestia strains isolated from West-African fermentations and 26 reference strains from the DSMZ collection.</title>
        <authorList>
            <person name="Wiedenbein E.S."/>
            <person name="Canoy T.S."/>
            <person name="Hui Y."/>
            <person name="Parkouda C."/>
            <person name="Dawende C."/>
            <person name="Ametefe E."/>
            <person name="Jespersen L."/>
            <person name="Nielsen D.S."/>
        </authorList>
    </citation>
    <scope>NUCLEOTIDE SEQUENCE</scope>
    <source>
        <strain evidence="1">PRO122</strain>
    </source>
</reference>
<keyword evidence="1" id="KW-0418">Kinase</keyword>
<keyword evidence="1" id="KW-0808">Transferase</keyword>
<gene>
    <name evidence="1" type="ORF">P5658_14215</name>
</gene>